<evidence type="ECO:0000313" key="2">
    <source>
        <dbReference type="EMBL" id="AWU92881.1"/>
    </source>
</evidence>
<dbReference type="AlphaFoldDB" id="A0A2U9S1X8"/>
<sequence>MRTLHDLRDEMLAVAQGTRPVPPVQSVTDGESVSGLLGVLTPTNRALMHLIATERPEAVSRLAQLANRAQPNVSRALQDLAKHGLVRLVRDGISIRPELVAAEIDVDLVRGTCRVVPMAAAANCQ</sequence>
<accession>A0A2U9S1X8</accession>
<dbReference type="SUPFAM" id="SSF46785">
    <property type="entry name" value="Winged helix' DNA-binding domain"/>
    <property type="match status" value="1"/>
</dbReference>
<gene>
    <name evidence="2" type="ORF">DM194_00515</name>
</gene>
<dbReference type="InterPro" id="IPR011991">
    <property type="entry name" value="ArsR-like_HTH"/>
</dbReference>
<feature type="domain" description="HTH arsR-type" evidence="1">
    <location>
        <begin position="35"/>
        <end position="110"/>
    </location>
</feature>
<dbReference type="Gene3D" id="1.10.10.10">
    <property type="entry name" value="Winged helix-like DNA-binding domain superfamily/Winged helix DNA-binding domain"/>
    <property type="match status" value="1"/>
</dbReference>
<dbReference type="SMART" id="SM00418">
    <property type="entry name" value="HTH_ARSR"/>
    <property type="match status" value="1"/>
</dbReference>
<dbReference type="InterPro" id="IPR001845">
    <property type="entry name" value="HTH_ArsR_DNA-bd_dom"/>
</dbReference>
<keyword evidence="3" id="KW-1185">Reference proteome</keyword>
<protein>
    <submittedName>
        <fullName evidence="2">MarR family transcriptional regulator</fullName>
    </submittedName>
</protein>
<dbReference type="KEGG" id="azm:DM194_00515"/>
<dbReference type="InterPro" id="IPR036390">
    <property type="entry name" value="WH_DNA-bd_sf"/>
</dbReference>
<dbReference type="InterPro" id="IPR036388">
    <property type="entry name" value="WH-like_DNA-bd_sf"/>
</dbReference>
<proteinExistence type="predicted"/>
<dbReference type="Proteomes" id="UP000249605">
    <property type="component" value="Chromosome"/>
</dbReference>
<reference evidence="2 3" key="1">
    <citation type="journal article" date="2019" name="Int. J. Syst. Evol. Microbiol.">
        <title>Azospirillum ramasamyi sp. nov., a novel diazotrophic bacterium isolated from fermented bovine products.</title>
        <authorList>
            <person name="Anandham R."/>
            <person name="Heo J."/>
            <person name="Krishnamoorthy R."/>
            <person name="SenthilKumar M."/>
            <person name="Gopal N.O."/>
            <person name="Kim S.J."/>
            <person name="Kwon S.W."/>
        </authorList>
    </citation>
    <scope>NUCLEOTIDE SEQUENCE [LARGE SCALE GENOMIC DNA]</scope>
    <source>
        <strain evidence="2 3">M2T2B2</strain>
    </source>
</reference>
<dbReference type="CDD" id="cd00090">
    <property type="entry name" value="HTH_ARSR"/>
    <property type="match status" value="1"/>
</dbReference>
<evidence type="ECO:0000259" key="1">
    <source>
        <dbReference type="SMART" id="SM00418"/>
    </source>
</evidence>
<dbReference type="GO" id="GO:0003700">
    <property type="term" value="F:DNA-binding transcription factor activity"/>
    <property type="evidence" value="ECO:0007669"/>
    <property type="project" value="InterPro"/>
</dbReference>
<evidence type="ECO:0000313" key="3">
    <source>
        <dbReference type="Proteomes" id="UP000249605"/>
    </source>
</evidence>
<organism evidence="2 3">
    <name type="scientific">Azospirillum ramasamyi</name>
    <dbReference type="NCBI Taxonomy" id="682998"/>
    <lineage>
        <taxon>Bacteria</taxon>
        <taxon>Pseudomonadati</taxon>
        <taxon>Pseudomonadota</taxon>
        <taxon>Alphaproteobacteria</taxon>
        <taxon>Rhodospirillales</taxon>
        <taxon>Azospirillaceae</taxon>
        <taxon>Azospirillum</taxon>
    </lineage>
</organism>
<dbReference type="Pfam" id="PF25212">
    <property type="entry name" value="HVO_A0114"/>
    <property type="match status" value="1"/>
</dbReference>
<dbReference type="OrthoDB" id="7305328at2"/>
<dbReference type="RefSeq" id="WP_111065454.1">
    <property type="nucleotide sequence ID" value="NZ_CP029829.1"/>
</dbReference>
<dbReference type="EMBL" id="CP029829">
    <property type="protein sequence ID" value="AWU92881.1"/>
    <property type="molecule type" value="Genomic_DNA"/>
</dbReference>
<name>A0A2U9S1X8_9PROT</name>